<dbReference type="PANTHER" id="PTHR24159:SF5">
    <property type="entry name" value="ANK_REP_REGION DOMAIN-CONTAINING PROTEIN"/>
    <property type="match status" value="1"/>
</dbReference>
<evidence type="ECO:0000313" key="2">
    <source>
        <dbReference type="Proteomes" id="UP001470230"/>
    </source>
</evidence>
<evidence type="ECO:0008006" key="3">
    <source>
        <dbReference type="Google" id="ProtNLM"/>
    </source>
</evidence>
<dbReference type="EMBL" id="JAPFFF010000026">
    <property type="protein sequence ID" value="KAK8849323.1"/>
    <property type="molecule type" value="Genomic_DNA"/>
</dbReference>
<comment type="caution">
    <text evidence="1">The sequence shown here is derived from an EMBL/GenBank/DDBJ whole genome shotgun (WGS) entry which is preliminary data.</text>
</comment>
<accession>A0ABR2HMD1</accession>
<dbReference type="InterPro" id="IPR002110">
    <property type="entry name" value="Ankyrin_rpt"/>
</dbReference>
<dbReference type="Gene3D" id="1.25.40.20">
    <property type="entry name" value="Ankyrin repeat-containing domain"/>
    <property type="match status" value="2"/>
</dbReference>
<dbReference type="SMART" id="SM00248">
    <property type="entry name" value="ANK"/>
    <property type="match status" value="5"/>
</dbReference>
<gene>
    <name evidence="1" type="ORF">M9Y10_018695</name>
</gene>
<keyword evidence="2" id="KW-1185">Reference proteome</keyword>
<dbReference type="InterPro" id="IPR036770">
    <property type="entry name" value="Ankyrin_rpt-contain_sf"/>
</dbReference>
<dbReference type="Proteomes" id="UP001470230">
    <property type="component" value="Unassembled WGS sequence"/>
</dbReference>
<sequence>MFCITISKDTSNKKDLKVVLNFKKSQEQSKGEKIEFLTDKSNGCLLSQIISNNIKNSGEVSSSDLNIILQDEKYSYKDQFVTLLSSLIDNENIKYTKDNLPILFEIARQLQIPKLQSSIDRYSSYLDELNEFTLGRHPIIDEEFLCQLYLVNLTEDNIEDTQKASLRFIESLTAQTFGQILYRCISSRLRNSSLYFHFIMTVEPNYHHEFIKTIVRNFRNCSFLSYNTDPSLNIVNFLFRYFIENGIIKYDDIESLCVHNGMQSYTYQFFDYEHGNIHYDSTYYVFKHYDEISKDNFALHRKYVLNGRNQNPLFQIIEKDDIESFQKYMAFDSETNVDKTIEECYYESRTVFANDSYSLIEIAAFFGSVKIFKYLILNKATIRQNEMCKMAIYGGNSEIIRICKQNDVSFEQKFRFDNPIQIAIRMNHFDILRWLIEEERILTYYSDFDIIGYALQYSNFYAYYYLVRVKYDYSFLKSFDSFHEENEKEETKSKEEEEIKYEESPFEYDFFEVIIDLILSYNIPVLKNCMNRTNVDLTTCRSDYIMGIDFLSALLINYDKNLLDTLLENNKLLRIDKFPVNNVSSKTVLDFGSYLIEHPKVTFVQAFFSTVVTNSIENGYIDDIEMVKEKAKILFEYAESEDEKIILLPLILKYDLYDDFSKSYNEFLSNSEEQISIDNDLFYSLIPYASIDLITKIIKKSDPKSLKKIQYRSYTISSLIESGKIDTVIFLISSDVSPFTAEMKYDEESFFDYFYRIEKVEDLKKFIQLFIEKNPESNFYEDVFLSNVLYNINTEINEINKYILNLPEIEPYLNKENTSKKDYRHKPPLLYLGCFEVFMLSDKIDINIRQSETNDNLLCITSDVERLKKLLSIDNFEYTIDDIIKSMKSMLYPYTKEVFEFFLNGILYDDKESMIKIKLDFTNEQLSSIFNMICIRDDRYDLTCQFYRKFADRIDVNYVDPTNNRSSLLDAIDCNSTKMVRFLLDIPTIDINLRANTGSCNTHDYLNSHNITPFCYAVECNVDEIINLFFKRKNEIDINATYSKNILLFFFFYQITCLHCAAKHGTVMLVKKILEIPNIDKFKLDKIFSTFFNNDFNFFLFNENHLWIMPNLVKLRTYWHESLKNNLNKKIFFKHFIILSNFFSY</sequence>
<evidence type="ECO:0000313" key="1">
    <source>
        <dbReference type="EMBL" id="KAK8849323.1"/>
    </source>
</evidence>
<protein>
    <recommendedName>
        <fullName evidence="3">DUF3447 domain-containing protein</fullName>
    </recommendedName>
</protein>
<dbReference type="PANTHER" id="PTHR24159">
    <property type="match status" value="1"/>
</dbReference>
<dbReference type="SUPFAM" id="SSF48403">
    <property type="entry name" value="Ankyrin repeat"/>
    <property type="match status" value="1"/>
</dbReference>
<reference evidence="1 2" key="1">
    <citation type="submission" date="2024-04" db="EMBL/GenBank/DDBJ databases">
        <title>Tritrichomonas musculus Genome.</title>
        <authorList>
            <person name="Alves-Ferreira E."/>
            <person name="Grigg M."/>
            <person name="Lorenzi H."/>
            <person name="Galac M."/>
        </authorList>
    </citation>
    <scope>NUCLEOTIDE SEQUENCE [LARGE SCALE GENOMIC DNA]</scope>
    <source>
        <strain evidence="1 2">EAF2021</strain>
    </source>
</reference>
<proteinExistence type="predicted"/>
<name>A0ABR2HMD1_9EUKA</name>
<organism evidence="1 2">
    <name type="scientific">Tritrichomonas musculus</name>
    <dbReference type="NCBI Taxonomy" id="1915356"/>
    <lineage>
        <taxon>Eukaryota</taxon>
        <taxon>Metamonada</taxon>
        <taxon>Parabasalia</taxon>
        <taxon>Tritrichomonadida</taxon>
        <taxon>Tritrichomonadidae</taxon>
        <taxon>Tritrichomonas</taxon>
    </lineage>
</organism>